<proteinExistence type="predicted"/>
<keyword evidence="3" id="KW-1185">Reference proteome</keyword>
<accession>A0A8T0MWZ9</accession>
<dbReference type="AlphaFoldDB" id="A0A8T0MWZ9"/>
<dbReference type="Proteomes" id="UP000823388">
    <property type="component" value="Chromosome 9N"/>
</dbReference>
<dbReference type="GO" id="GO:0003824">
    <property type="term" value="F:catalytic activity"/>
    <property type="evidence" value="ECO:0007669"/>
    <property type="project" value="InterPro"/>
</dbReference>
<dbReference type="Gene3D" id="3.60.10.10">
    <property type="entry name" value="Endonuclease/exonuclease/phosphatase"/>
    <property type="match status" value="1"/>
</dbReference>
<comment type="caution">
    <text evidence="2">The sequence shown here is derived from an EMBL/GenBank/DDBJ whole genome shotgun (WGS) entry which is preliminary data.</text>
</comment>
<gene>
    <name evidence="2" type="ORF">PVAP13_9NG671014</name>
</gene>
<protein>
    <recommendedName>
        <fullName evidence="1">Endonuclease/exonuclease/phosphatase domain-containing protein</fullName>
    </recommendedName>
</protein>
<organism evidence="2 3">
    <name type="scientific">Panicum virgatum</name>
    <name type="common">Blackwell switchgrass</name>
    <dbReference type="NCBI Taxonomy" id="38727"/>
    <lineage>
        <taxon>Eukaryota</taxon>
        <taxon>Viridiplantae</taxon>
        <taxon>Streptophyta</taxon>
        <taxon>Embryophyta</taxon>
        <taxon>Tracheophyta</taxon>
        <taxon>Spermatophyta</taxon>
        <taxon>Magnoliopsida</taxon>
        <taxon>Liliopsida</taxon>
        <taxon>Poales</taxon>
        <taxon>Poaceae</taxon>
        <taxon>PACMAD clade</taxon>
        <taxon>Panicoideae</taxon>
        <taxon>Panicodae</taxon>
        <taxon>Paniceae</taxon>
        <taxon>Panicinae</taxon>
        <taxon>Panicum</taxon>
        <taxon>Panicum sect. Hiantes</taxon>
    </lineage>
</organism>
<evidence type="ECO:0000259" key="1">
    <source>
        <dbReference type="Pfam" id="PF03372"/>
    </source>
</evidence>
<dbReference type="InterPro" id="IPR036691">
    <property type="entry name" value="Endo/exonu/phosph_ase_sf"/>
</dbReference>
<dbReference type="SUPFAM" id="SSF56219">
    <property type="entry name" value="DNase I-like"/>
    <property type="match status" value="1"/>
</dbReference>
<name>A0A8T0MWZ9_PANVG</name>
<feature type="domain" description="Endonuclease/exonuclease/phosphatase" evidence="1">
    <location>
        <begin position="6"/>
        <end position="196"/>
    </location>
</feature>
<dbReference type="PANTHER" id="PTHR33710">
    <property type="entry name" value="BNAC02G09200D PROTEIN"/>
    <property type="match status" value="1"/>
</dbReference>
<reference evidence="2" key="1">
    <citation type="submission" date="2020-05" db="EMBL/GenBank/DDBJ databases">
        <title>WGS assembly of Panicum virgatum.</title>
        <authorList>
            <person name="Lovell J.T."/>
            <person name="Jenkins J."/>
            <person name="Shu S."/>
            <person name="Juenger T.E."/>
            <person name="Schmutz J."/>
        </authorList>
    </citation>
    <scope>NUCLEOTIDE SEQUENCE</scope>
    <source>
        <strain evidence="2">AP13</strain>
    </source>
</reference>
<evidence type="ECO:0000313" key="2">
    <source>
        <dbReference type="EMBL" id="KAG2542001.1"/>
    </source>
</evidence>
<dbReference type="EMBL" id="CM029054">
    <property type="protein sequence ID" value="KAG2542001.1"/>
    <property type="molecule type" value="Genomic_DNA"/>
</dbReference>
<dbReference type="InterPro" id="IPR005135">
    <property type="entry name" value="Endo/exonuclease/phosphatase"/>
</dbReference>
<sequence length="234" mass="25910">MFAVSVKHILTARSPTFVCLQELKLEQVSHFKKLSLLPPSLRSIVHLPSVGTSEGIITAWAASDFDLLYHSLGVFSLTTRFQATASNLSLTITNVYGPCDSPSKPEFLHELSSIASSTSGPWAIVGDFNLIQFAEDKSNDTFNIREGSLFNAFINDCGLLEIPLLDRLFTWSNNQANPTLVRLDRALLNTEWNNLLTDTSLSSFCRNESDHVPLSLRAFANIPRPAIFRLNNPG</sequence>
<feature type="non-terminal residue" evidence="2">
    <location>
        <position position="234"/>
    </location>
</feature>
<dbReference type="Pfam" id="PF03372">
    <property type="entry name" value="Exo_endo_phos"/>
    <property type="match status" value="1"/>
</dbReference>
<evidence type="ECO:0000313" key="3">
    <source>
        <dbReference type="Proteomes" id="UP000823388"/>
    </source>
</evidence>
<dbReference type="PANTHER" id="PTHR33710:SF48">
    <property type="entry name" value="OS02G0307075 PROTEIN"/>
    <property type="match status" value="1"/>
</dbReference>